<accession>A0ABM4ALJ7</accession>
<feature type="signal peptide" evidence="1">
    <location>
        <begin position="1"/>
        <end position="25"/>
    </location>
</feature>
<evidence type="ECO:0000313" key="3">
    <source>
        <dbReference type="Proteomes" id="UP001652626"/>
    </source>
</evidence>
<dbReference type="InterPro" id="IPR013783">
    <property type="entry name" value="Ig-like_fold"/>
</dbReference>
<dbReference type="PROSITE" id="PS50835">
    <property type="entry name" value="IG_LIKE"/>
    <property type="match status" value="1"/>
</dbReference>
<dbReference type="SUPFAM" id="SSF48726">
    <property type="entry name" value="Immunoglobulin"/>
    <property type="match status" value="1"/>
</dbReference>
<organism evidence="3 4">
    <name type="scientific">Vanessa tameamea</name>
    <name type="common">Kamehameha butterfly</name>
    <dbReference type="NCBI Taxonomy" id="334116"/>
    <lineage>
        <taxon>Eukaryota</taxon>
        <taxon>Metazoa</taxon>
        <taxon>Ecdysozoa</taxon>
        <taxon>Arthropoda</taxon>
        <taxon>Hexapoda</taxon>
        <taxon>Insecta</taxon>
        <taxon>Pterygota</taxon>
        <taxon>Neoptera</taxon>
        <taxon>Endopterygota</taxon>
        <taxon>Lepidoptera</taxon>
        <taxon>Glossata</taxon>
        <taxon>Ditrysia</taxon>
        <taxon>Papilionoidea</taxon>
        <taxon>Nymphalidae</taxon>
        <taxon>Nymphalinae</taxon>
        <taxon>Vanessa</taxon>
    </lineage>
</organism>
<feature type="domain" description="Ig-like" evidence="2">
    <location>
        <begin position="15"/>
        <end position="125"/>
    </location>
</feature>
<feature type="chain" id="PRO_5046138765" evidence="1">
    <location>
        <begin position="26"/>
        <end position="302"/>
    </location>
</feature>
<gene>
    <name evidence="4" type="primary">LOC113401412</name>
</gene>
<dbReference type="PANTHER" id="PTHR21261">
    <property type="entry name" value="BEAT PROTEIN"/>
    <property type="match status" value="1"/>
</dbReference>
<reference evidence="4" key="1">
    <citation type="submission" date="2025-08" db="UniProtKB">
        <authorList>
            <consortium name="RefSeq"/>
        </authorList>
    </citation>
    <scope>IDENTIFICATION</scope>
    <source>
        <tissue evidence="4">Whole body</tissue>
    </source>
</reference>
<evidence type="ECO:0000256" key="1">
    <source>
        <dbReference type="SAM" id="SignalP"/>
    </source>
</evidence>
<dbReference type="RefSeq" id="XP_064072153.1">
    <property type="nucleotide sequence ID" value="XM_064216083.1"/>
</dbReference>
<dbReference type="Proteomes" id="UP001652626">
    <property type="component" value="Chromosome 10"/>
</dbReference>
<dbReference type="GeneID" id="113401412"/>
<keyword evidence="1" id="KW-0732">Signal</keyword>
<proteinExistence type="predicted"/>
<sequence length="302" mass="34776">MNSKKLQLFMELLLPALFLLQGTLCLRNVYMVIPEAVERGKTAVIKCMYDLENEELYQVKWYRGDREFCRYSPKDVPPLKIFPIRGIEVDREASDWEKVTIKAVTNTANGRYTCEVSADAPSFITSQMQGMLYVVDLPQDYPELNGLKNYYKPGMKLKVECISRNSLPPANISFFINDERAHSKHVWHKVSGGTNGSLWTAYSTIQFVVQNHHFINDKLRIRCTAFIYSIYSKSHEKVTTRIRDRTTTPPELVTRQRIVHRKDHNRVSGLSVASSDAWSFAGIAYRELLIITLMPLLAYVLN</sequence>
<name>A0ABM4ALJ7_VANTA</name>
<dbReference type="Gene3D" id="2.60.40.10">
    <property type="entry name" value="Immunoglobulins"/>
    <property type="match status" value="2"/>
</dbReference>
<keyword evidence="3" id="KW-1185">Reference proteome</keyword>
<evidence type="ECO:0000259" key="2">
    <source>
        <dbReference type="PROSITE" id="PS50835"/>
    </source>
</evidence>
<dbReference type="InterPro" id="IPR007110">
    <property type="entry name" value="Ig-like_dom"/>
</dbReference>
<dbReference type="PANTHER" id="PTHR21261:SF15">
    <property type="entry name" value="BEATEN PATH IIIA, ISOFORM D-RELATED"/>
    <property type="match status" value="1"/>
</dbReference>
<protein>
    <submittedName>
        <fullName evidence="4">Uncharacterized protein LOC113401412</fullName>
    </submittedName>
</protein>
<dbReference type="InterPro" id="IPR036179">
    <property type="entry name" value="Ig-like_dom_sf"/>
</dbReference>
<evidence type="ECO:0000313" key="4">
    <source>
        <dbReference type="RefSeq" id="XP_064072153.1"/>
    </source>
</evidence>